<accession>A0ABP1PXE1</accession>
<dbReference type="Gene3D" id="3.40.525.10">
    <property type="entry name" value="CRAL-TRIO lipid binding domain"/>
    <property type="match status" value="1"/>
</dbReference>
<dbReference type="SMART" id="SM01100">
    <property type="entry name" value="CRAL_TRIO_N"/>
    <property type="match status" value="1"/>
</dbReference>
<dbReference type="SUPFAM" id="SSF52087">
    <property type="entry name" value="CRAL/TRIO domain"/>
    <property type="match status" value="1"/>
</dbReference>
<dbReference type="Proteomes" id="UP001642540">
    <property type="component" value="Unassembled WGS sequence"/>
</dbReference>
<feature type="region of interest" description="Disordered" evidence="1">
    <location>
        <begin position="228"/>
        <end position="249"/>
    </location>
</feature>
<dbReference type="PROSITE" id="PS50191">
    <property type="entry name" value="CRAL_TRIO"/>
    <property type="match status" value="1"/>
</dbReference>
<dbReference type="InterPro" id="IPR001251">
    <property type="entry name" value="CRAL-TRIO_dom"/>
</dbReference>
<sequence length="249" mass="28959">MGVVEPREIEPLNKLRNSCADLNQDDGVLIRFLRARNLNATKAEEMLRASLQWKKNKDVKSLLTEYKSPDVIRNDYLFKFTGYDKDGLPVLVVPYGKWEVRRVLERGLKEESLRHCHQMLEHIMHQIKKSGKKQFTVVMDSSDMTFWKVAHLETIETSIQFFKDFEANYPETLKSCYIINSPWVFSYIYGFVRPLLSARTLAKVQIFDGNAEKWKKVVFDQIPPESLPSNYGGTGPEFDYPEGYSFPTD</sequence>
<dbReference type="InterPro" id="IPR036865">
    <property type="entry name" value="CRAL-TRIO_dom_sf"/>
</dbReference>
<dbReference type="InterPro" id="IPR036273">
    <property type="entry name" value="CRAL/TRIO_N_dom_sf"/>
</dbReference>
<dbReference type="InterPro" id="IPR011074">
    <property type="entry name" value="CRAL/TRIO_N_dom"/>
</dbReference>
<feature type="domain" description="CRAL-TRIO" evidence="2">
    <location>
        <begin position="68"/>
        <end position="239"/>
    </location>
</feature>
<dbReference type="SMART" id="SM00516">
    <property type="entry name" value="SEC14"/>
    <property type="match status" value="1"/>
</dbReference>
<dbReference type="InterPro" id="IPR051064">
    <property type="entry name" value="SEC14/CRAL-TRIO_domain"/>
</dbReference>
<dbReference type="CDD" id="cd00170">
    <property type="entry name" value="SEC14"/>
    <property type="match status" value="1"/>
</dbReference>
<evidence type="ECO:0000313" key="4">
    <source>
        <dbReference type="Proteomes" id="UP001642540"/>
    </source>
</evidence>
<evidence type="ECO:0000313" key="3">
    <source>
        <dbReference type="EMBL" id="CAL8081071.1"/>
    </source>
</evidence>
<evidence type="ECO:0000256" key="1">
    <source>
        <dbReference type="SAM" id="MobiDB-lite"/>
    </source>
</evidence>
<proteinExistence type="predicted"/>
<name>A0ABP1PXE1_9HEXA</name>
<evidence type="ECO:0000259" key="2">
    <source>
        <dbReference type="PROSITE" id="PS50191"/>
    </source>
</evidence>
<dbReference type="Pfam" id="PF00650">
    <property type="entry name" value="CRAL_TRIO"/>
    <property type="match status" value="1"/>
</dbReference>
<gene>
    <name evidence="3" type="ORF">ODALV1_LOCUS4827</name>
</gene>
<dbReference type="EMBL" id="CAXLJM020000014">
    <property type="protein sequence ID" value="CAL8081071.1"/>
    <property type="molecule type" value="Genomic_DNA"/>
</dbReference>
<dbReference type="Pfam" id="PF03765">
    <property type="entry name" value="CRAL_TRIO_N"/>
    <property type="match status" value="1"/>
</dbReference>
<comment type="caution">
    <text evidence="3">The sequence shown here is derived from an EMBL/GenBank/DDBJ whole genome shotgun (WGS) entry which is preliminary data.</text>
</comment>
<organism evidence="3 4">
    <name type="scientific">Orchesella dallaii</name>
    <dbReference type="NCBI Taxonomy" id="48710"/>
    <lineage>
        <taxon>Eukaryota</taxon>
        <taxon>Metazoa</taxon>
        <taxon>Ecdysozoa</taxon>
        <taxon>Arthropoda</taxon>
        <taxon>Hexapoda</taxon>
        <taxon>Collembola</taxon>
        <taxon>Entomobryomorpha</taxon>
        <taxon>Entomobryoidea</taxon>
        <taxon>Orchesellidae</taxon>
        <taxon>Orchesellinae</taxon>
        <taxon>Orchesella</taxon>
    </lineage>
</organism>
<dbReference type="PANTHER" id="PTHR23324:SF83">
    <property type="entry name" value="SEC14-LIKE PROTEIN 2"/>
    <property type="match status" value="1"/>
</dbReference>
<keyword evidence="4" id="KW-1185">Reference proteome</keyword>
<dbReference type="PRINTS" id="PR00180">
    <property type="entry name" value="CRETINALDHBP"/>
</dbReference>
<dbReference type="SUPFAM" id="SSF46938">
    <property type="entry name" value="CRAL/TRIO N-terminal domain"/>
    <property type="match status" value="1"/>
</dbReference>
<dbReference type="PANTHER" id="PTHR23324">
    <property type="entry name" value="SEC14 RELATED PROTEIN"/>
    <property type="match status" value="1"/>
</dbReference>
<reference evidence="3 4" key="1">
    <citation type="submission" date="2024-08" db="EMBL/GenBank/DDBJ databases">
        <authorList>
            <person name="Cucini C."/>
            <person name="Frati F."/>
        </authorList>
    </citation>
    <scope>NUCLEOTIDE SEQUENCE [LARGE SCALE GENOMIC DNA]</scope>
</reference>
<protein>
    <recommendedName>
        <fullName evidence="2">CRAL-TRIO domain-containing protein</fullName>
    </recommendedName>
</protein>